<evidence type="ECO:0000256" key="1">
    <source>
        <dbReference type="SAM" id="SignalP"/>
    </source>
</evidence>
<organism evidence="2 3">
    <name type="scientific">Actinokineospora spheciospongiae</name>
    <dbReference type="NCBI Taxonomy" id="909613"/>
    <lineage>
        <taxon>Bacteria</taxon>
        <taxon>Bacillati</taxon>
        <taxon>Actinomycetota</taxon>
        <taxon>Actinomycetes</taxon>
        <taxon>Pseudonocardiales</taxon>
        <taxon>Pseudonocardiaceae</taxon>
        <taxon>Actinokineospora</taxon>
    </lineage>
</organism>
<feature type="chain" id="PRO_5039021724" description="DUF3089 domain-containing protein" evidence="1">
    <location>
        <begin position="25"/>
        <end position="422"/>
    </location>
</feature>
<dbReference type="Pfam" id="PF11288">
    <property type="entry name" value="DUF3089"/>
    <property type="match status" value="1"/>
</dbReference>
<dbReference type="STRING" id="909613.UO65_0309"/>
<evidence type="ECO:0008006" key="4">
    <source>
        <dbReference type="Google" id="ProtNLM"/>
    </source>
</evidence>
<dbReference type="AlphaFoldDB" id="W7J5T1"/>
<keyword evidence="3" id="KW-1185">Reference proteome</keyword>
<name>W7J5T1_9PSEU</name>
<feature type="signal peptide" evidence="1">
    <location>
        <begin position="1"/>
        <end position="24"/>
    </location>
</feature>
<dbReference type="InterPro" id="IPR021440">
    <property type="entry name" value="DUF3089"/>
</dbReference>
<dbReference type="InterPro" id="IPR029058">
    <property type="entry name" value="AB_hydrolase_fold"/>
</dbReference>
<dbReference type="OrthoDB" id="9794645at2"/>
<protein>
    <recommendedName>
        <fullName evidence="4">DUF3089 domain-containing protein</fullName>
    </recommendedName>
</protein>
<evidence type="ECO:0000313" key="3">
    <source>
        <dbReference type="Proteomes" id="UP000019277"/>
    </source>
</evidence>
<dbReference type="eggNOG" id="COG2267">
    <property type="taxonomic scope" value="Bacteria"/>
</dbReference>
<gene>
    <name evidence="2" type="ORF">UO65_0309</name>
</gene>
<sequence>MRIRLTLAAAAVLAAATTAAVVVAEPGTASAAEPLARTVWLCKPGLTDNLCGQALDGTQDRAPHYPNGRAVNLDASTMSADDRPVGVEPFAPGGPKPVDCFYVYPTVDALPNPLVQAGNIPPERREEGTAVTLAQVARFTHRCRVFAPSYRQIPLAGLLGGVTGPDRERAALDVRTAFEDYWAHDNVDPATGERRGVVLLGHSQGTFVLTDLIKAKFDGPTPERDKLISAYLLGGSVQVPVSAGDQDNPGASFRTLRPCASTTERGCLVGYSAFAVEQGQSPGTMFAGNLAPGVKSLCVNPAALLAGAPADATTPIDPYLPTRTLLKGNPFAHAGPLSLILTGVPVPDLKTGFAHYPGDGRGGCRFTGDETANRSWMQVDASPKVAPPQSGATSFGLHVGDYNLLAGDLDRLLGAQVAAWRG</sequence>
<comment type="caution">
    <text evidence="2">The sequence shown here is derived from an EMBL/GenBank/DDBJ whole genome shotgun (WGS) entry which is preliminary data.</text>
</comment>
<dbReference type="ESTHER" id="9pseu-w7j5t1">
    <property type="family name" value="Duf_3089"/>
</dbReference>
<dbReference type="PATRIC" id="fig|909613.9.peg.320"/>
<dbReference type="EMBL" id="AYXG01000010">
    <property type="protein sequence ID" value="EWC64361.1"/>
    <property type="molecule type" value="Genomic_DNA"/>
</dbReference>
<proteinExistence type="predicted"/>
<dbReference type="Proteomes" id="UP000019277">
    <property type="component" value="Unassembled WGS sequence"/>
</dbReference>
<dbReference type="RefSeq" id="WP_035277966.1">
    <property type="nucleotide sequence ID" value="NZ_AYXG01000010.1"/>
</dbReference>
<accession>W7J5T1</accession>
<reference evidence="2 3" key="1">
    <citation type="journal article" date="2014" name="Genome Announc.">
        <title>Draft Genome Sequence of the Antitrypanosomally Active Sponge-Associated Bacterium Actinokineospora sp. Strain EG49.</title>
        <authorList>
            <person name="Harjes J."/>
            <person name="Ryu T."/>
            <person name="Abdelmohsen U.R."/>
            <person name="Moitinho-Silva L."/>
            <person name="Horn H."/>
            <person name="Ravasi T."/>
            <person name="Hentschel U."/>
        </authorList>
    </citation>
    <scope>NUCLEOTIDE SEQUENCE [LARGE SCALE GENOMIC DNA]</scope>
    <source>
        <strain evidence="2 3">EG49</strain>
    </source>
</reference>
<dbReference type="SUPFAM" id="SSF53474">
    <property type="entry name" value="alpha/beta-Hydrolases"/>
    <property type="match status" value="1"/>
</dbReference>
<evidence type="ECO:0000313" key="2">
    <source>
        <dbReference type="EMBL" id="EWC64361.1"/>
    </source>
</evidence>
<keyword evidence="1" id="KW-0732">Signal</keyword>